<gene>
    <name evidence="3" type="ORF">BDW02DRAFT_93625</name>
</gene>
<dbReference type="SMART" id="SM00535">
    <property type="entry name" value="RIBOc"/>
    <property type="match status" value="1"/>
</dbReference>
<dbReference type="AlphaFoldDB" id="A0A6A5K0Z1"/>
<feature type="region of interest" description="Disordered" evidence="1">
    <location>
        <begin position="774"/>
        <end position="1082"/>
    </location>
</feature>
<dbReference type="GO" id="GO:0006396">
    <property type="term" value="P:RNA processing"/>
    <property type="evidence" value="ECO:0007669"/>
    <property type="project" value="InterPro"/>
</dbReference>
<feature type="compositionally biased region" description="Basic and acidic residues" evidence="1">
    <location>
        <begin position="450"/>
        <end position="466"/>
    </location>
</feature>
<dbReference type="Gene3D" id="1.10.1520.10">
    <property type="entry name" value="Ribonuclease III domain"/>
    <property type="match status" value="1"/>
</dbReference>
<name>A0A6A5K0Z1_9PLEO</name>
<feature type="compositionally biased region" description="Basic and acidic residues" evidence="1">
    <location>
        <begin position="304"/>
        <end position="319"/>
    </location>
</feature>
<evidence type="ECO:0000313" key="3">
    <source>
        <dbReference type="EMBL" id="KAF1830619.1"/>
    </source>
</evidence>
<sequence length="1278" mass="142350">MPLFSIRNSWTKRWRRFRHQSTSKVFGLPSPITRQTTRMLKTGSKSKDKHRGQSLAEQLLRWLQGEQRQHFGPKARIPDLFQRRDQVYLALESQQLQWYTLPPVLHHDLLHAAAKVGHIEERIGYIFKDKMTCIEALKVTSPIWPLYFKGVTHKIDKNNRLALLGDRVLSLALCDIWFHTGNSPGDYSMMERVTETRAALYVTGKSFGLHQNLLLSTISPTPTNDQIAEAVEAIIGAVYVDSGNSVSIVQRVLTQMELDTHRNLKSNPQAREEQEQKDLERIKAAEDFDRRNQEMLARARRLSKVRERENRRKSQREAEDYTLKDTIIAPQVDTKHSEVTLQKLQSATRLEEVATSKKLKSSNKLSMDGSLLAEGSNRKETVPIAEVQPSSPKPQFEKQDRVQATPEPPKQSPPAVAAMGVTTSQLVDSQQQTTSANTAAAVEQKIPTRKTPEQKQAESRAREEENLKRMAWLSASAKAKRLGKKGKSANVKSLYQGLVLEMLANFRRRLKKQKRMEKMGEEAKMKHEAHPEEAIKQELGELSSLEAAKTQKEEQLVKEPVTLEKTTRQASSDVKKAQPAAADPPANLPSGDAKKAQPDPPANAKASEKLVKGQDRAQQTSQPKSSPVLFTKASEAREAPAPIKDSSKSSKAQNPATNVAKSQSKESKDAEASSKSVKQLEKEIMDSHIDVWQGVATSTPDSVRGTAPKQLVFRRVFQKPGTDKVKAKEPLNEHKETPGSKSKLQVKLEETNTNAKPVVGVNELDVEGMKVDVLQDERKQQDTTAGKGQKAQAATEPTVKPVVVGLEVEKALGGTTKQEARQKKRAAERMEVEQKEVEQEVEKKEVEPEVEQKHVEQKQVEQETKQKKTKQKEATQIKVEQETKQKKNKQKKNKQKENKQKEVEQKEVEQKEVEQKESEEGFVSQPKSEIITQPDEEAIAEPGIEPTIQPGEEVIGNPEIESSTQPTETPLGEPTAQLENEYVAQSDEPTPLLPGNGPPEQPTEVTILLSENESTEQPTEDPTERPEEDSIAKSEEEPSLVLENESTDQPTEGTVQLPENGPASPPEEIPISLPKHGFAAEREEDPTLQLVTPTAQSEEVLITQPEEEPKEESIEPPAALGMQPKEELVEQPEEDLMERPDGGLALPLATSSTEPTEMLISEPEEESIGRPPILTIQPKDETISQPENTDTGLLVEERTLEPATLATQPEEEPVSQPVAPSKEPEEEPTKQREEEPIVEPATTNTQPQEEPIMQSEQGSASQPAAPSPEVNAKVSKTV</sequence>
<feature type="compositionally biased region" description="Polar residues" evidence="1">
    <location>
        <begin position="1241"/>
        <end position="1264"/>
    </location>
</feature>
<feature type="compositionally biased region" description="Basic and acidic residues" evidence="1">
    <location>
        <begin position="1022"/>
        <end position="1036"/>
    </location>
</feature>
<feature type="compositionally biased region" description="Basic and acidic residues" evidence="1">
    <location>
        <begin position="516"/>
        <end position="539"/>
    </location>
</feature>
<dbReference type="EMBL" id="ML975390">
    <property type="protein sequence ID" value="KAF1830619.1"/>
    <property type="molecule type" value="Genomic_DNA"/>
</dbReference>
<feature type="compositionally biased region" description="Polar residues" evidence="1">
    <location>
        <begin position="649"/>
        <end position="659"/>
    </location>
</feature>
<feature type="compositionally biased region" description="Polar residues" evidence="1">
    <location>
        <begin position="616"/>
        <end position="625"/>
    </location>
</feature>
<dbReference type="OrthoDB" id="67027at2759"/>
<organism evidence="3 4">
    <name type="scientific">Decorospora gaudefroyi</name>
    <dbReference type="NCBI Taxonomy" id="184978"/>
    <lineage>
        <taxon>Eukaryota</taxon>
        <taxon>Fungi</taxon>
        <taxon>Dikarya</taxon>
        <taxon>Ascomycota</taxon>
        <taxon>Pezizomycotina</taxon>
        <taxon>Dothideomycetes</taxon>
        <taxon>Pleosporomycetidae</taxon>
        <taxon>Pleosporales</taxon>
        <taxon>Pleosporineae</taxon>
        <taxon>Pleosporaceae</taxon>
        <taxon>Decorospora</taxon>
    </lineage>
</organism>
<feature type="domain" description="RNase III" evidence="2">
    <location>
        <begin position="116"/>
        <end position="243"/>
    </location>
</feature>
<dbReference type="InterPro" id="IPR036389">
    <property type="entry name" value="RNase_III_sf"/>
</dbReference>
<dbReference type="SUPFAM" id="SSF69065">
    <property type="entry name" value="RNase III domain-like"/>
    <property type="match status" value="1"/>
</dbReference>
<feature type="region of interest" description="Disordered" evidence="1">
    <location>
        <begin position="512"/>
        <end position="681"/>
    </location>
</feature>
<feature type="region of interest" description="Disordered" evidence="1">
    <location>
        <begin position="300"/>
        <end position="319"/>
    </location>
</feature>
<feature type="compositionally biased region" description="Basic and acidic residues" evidence="1">
    <location>
        <begin position="606"/>
        <end position="615"/>
    </location>
</feature>
<feature type="region of interest" description="Disordered" evidence="1">
    <location>
        <begin position="1101"/>
        <end position="1278"/>
    </location>
</feature>
<feature type="compositionally biased region" description="Basic and acidic residues" evidence="1">
    <location>
        <begin position="895"/>
        <end position="919"/>
    </location>
</feature>
<dbReference type="CDD" id="cd00593">
    <property type="entry name" value="RIBOc"/>
    <property type="match status" value="1"/>
</dbReference>
<protein>
    <recommendedName>
        <fullName evidence="2">RNase III domain-containing protein</fullName>
    </recommendedName>
</protein>
<evidence type="ECO:0000313" key="4">
    <source>
        <dbReference type="Proteomes" id="UP000800040"/>
    </source>
</evidence>
<dbReference type="Proteomes" id="UP000800040">
    <property type="component" value="Unassembled WGS sequence"/>
</dbReference>
<feature type="region of interest" description="Disordered" evidence="1">
    <location>
        <begin position="355"/>
        <end position="466"/>
    </location>
</feature>
<feature type="compositionally biased region" description="Basic and acidic residues" evidence="1">
    <location>
        <begin position="721"/>
        <end position="738"/>
    </location>
</feature>
<dbReference type="Pfam" id="PF00636">
    <property type="entry name" value="Ribonuclease_3"/>
    <property type="match status" value="1"/>
</dbReference>
<feature type="compositionally biased region" description="Basic and acidic residues" evidence="1">
    <location>
        <begin position="549"/>
        <end position="567"/>
    </location>
</feature>
<accession>A0A6A5K0Z1</accession>
<keyword evidence="4" id="KW-1185">Reference proteome</keyword>
<reference evidence="3" key="1">
    <citation type="submission" date="2020-01" db="EMBL/GenBank/DDBJ databases">
        <authorList>
            <consortium name="DOE Joint Genome Institute"/>
            <person name="Haridas S."/>
            <person name="Albert R."/>
            <person name="Binder M."/>
            <person name="Bloem J."/>
            <person name="Labutti K."/>
            <person name="Salamov A."/>
            <person name="Andreopoulos B."/>
            <person name="Baker S.E."/>
            <person name="Barry K."/>
            <person name="Bills G."/>
            <person name="Bluhm B.H."/>
            <person name="Cannon C."/>
            <person name="Castanera R."/>
            <person name="Culley D.E."/>
            <person name="Daum C."/>
            <person name="Ezra D."/>
            <person name="Gonzalez J.B."/>
            <person name="Henrissat B."/>
            <person name="Kuo A."/>
            <person name="Liang C."/>
            <person name="Lipzen A."/>
            <person name="Lutzoni F."/>
            <person name="Magnuson J."/>
            <person name="Mondo S."/>
            <person name="Nolan M."/>
            <person name="Ohm R."/>
            <person name="Pangilinan J."/>
            <person name="Park H.-J."/>
            <person name="Ramirez L."/>
            <person name="Alfaro M."/>
            <person name="Sun H."/>
            <person name="Tritt A."/>
            <person name="Yoshinaga Y."/>
            <person name="Zwiers L.-H."/>
            <person name="Turgeon B.G."/>
            <person name="Goodwin S.B."/>
            <person name="Spatafora J.W."/>
            <person name="Crous P.W."/>
            <person name="Grigoriev I.V."/>
        </authorList>
    </citation>
    <scope>NUCLEOTIDE SEQUENCE</scope>
    <source>
        <strain evidence="3">P77</strain>
    </source>
</reference>
<evidence type="ECO:0000256" key="1">
    <source>
        <dbReference type="SAM" id="MobiDB-lite"/>
    </source>
</evidence>
<feature type="compositionally biased region" description="Low complexity" evidence="1">
    <location>
        <begin position="429"/>
        <end position="441"/>
    </location>
</feature>
<feature type="region of interest" description="Disordered" evidence="1">
    <location>
        <begin position="714"/>
        <end position="760"/>
    </location>
</feature>
<dbReference type="PROSITE" id="PS50142">
    <property type="entry name" value="RNASE_3_2"/>
    <property type="match status" value="1"/>
</dbReference>
<feature type="compositionally biased region" description="Basic and acidic residues" evidence="1">
    <location>
        <begin position="663"/>
        <end position="681"/>
    </location>
</feature>
<feature type="compositionally biased region" description="Basic and acidic residues" evidence="1">
    <location>
        <begin position="818"/>
        <end position="885"/>
    </location>
</feature>
<proteinExistence type="predicted"/>
<evidence type="ECO:0000259" key="2">
    <source>
        <dbReference type="PROSITE" id="PS50142"/>
    </source>
</evidence>
<dbReference type="GO" id="GO:0004525">
    <property type="term" value="F:ribonuclease III activity"/>
    <property type="evidence" value="ECO:0007669"/>
    <property type="project" value="InterPro"/>
</dbReference>
<dbReference type="InterPro" id="IPR000999">
    <property type="entry name" value="RNase_III_dom"/>
</dbReference>